<protein>
    <recommendedName>
        <fullName evidence="3">NAB domain-containing protein</fullName>
    </recommendedName>
</protein>
<accession>A0ABD3JVN0</accession>
<dbReference type="InterPro" id="IPR011684">
    <property type="entry name" value="NAB"/>
</dbReference>
<dbReference type="Proteomes" id="UP001634007">
    <property type="component" value="Unassembled WGS sequence"/>
</dbReference>
<dbReference type="PANTHER" id="PTHR32258">
    <property type="entry name" value="PROTEIN NETWORKED 4A"/>
    <property type="match status" value="1"/>
</dbReference>
<organism evidence="4 5">
    <name type="scientific">Eucalyptus globulus</name>
    <name type="common">Tasmanian blue gum</name>
    <dbReference type="NCBI Taxonomy" id="34317"/>
    <lineage>
        <taxon>Eukaryota</taxon>
        <taxon>Viridiplantae</taxon>
        <taxon>Streptophyta</taxon>
        <taxon>Embryophyta</taxon>
        <taxon>Tracheophyta</taxon>
        <taxon>Spermatophyta</taxon>
        <taxon>Magnoliopsida</taxon>
        <taxon>eudicotyledons</taxon>
        <taxon>Gunneridae</taxon>
        <taxon>Pentapetalae</taxon>
        <taxon>rosids</taxon>
        <taxon>malvids</taxon>
        <taxon>Myrtales</taxon>
        <taxon>Myrtaceae</taxon>
        <taxon>Myrtoideae</taxon>
        <taxon>Eucalypteae</taxon>
        <taxon>Eucalyptus</taxon>
    </lineage>
</organism>
<evidence type="ECO:0000256" key="2">
    <source>
        <dbReference type="ARBA" id="ARBA00038006"/>
    </source>
</evidence>
<comment type="caution">
    <text evidence="4">The sequence shown here is derived from an EMBL/GenBank/DDBJ whole genome shotgun (WGS) entry which is preliminary data.</text>
</comment>
<feature type="domain" description="NAB" evidence="3">
    <location>
        <begin position="18"/>
        <end position="72"/>
    </location>
</feature>
<proteinExistence type="inferred from homology"/>
<evidence type="ECO:0000256" key="1">
    <source>
        <dbReference type="ARBA" id="ARBA00023054"/>
    </source>
</evidence>
<evidence type="ECO:0000313" key="4">
    <source>
        <dbReference type="EMBL" id="KAL3731088.1"/>
    </source>
</evidence>
<sequence>MANEKFCCTWVALADVTSKPHQSQWLQETLSYVDKKVGAIRALVEDDGDRSQLVHILEELRKSYCALAEGHDQLKSKFSHLQNARTSTSPFDPKILIKGVNNEDVSGVSESPKMDSLDSPPESAVIDPDVEFDNFRFDILDNLADEVVLDEPTSANLNLTKPIGGEIHEKHPDMPTKEEITPVIHGSGTDWEVIGDHWTAHLGWEMKWNELKLQVTKLMEENLQKQAELVKRNEEKRGIIRGLKSHLNGLMAENKALQDSLGCSKVVKKGNQFQMMGLKGLVLSRIFGRSTH</sequence>
<keyword evidence="5" id="KW-1185">Reference proteome</keyword>
<evidence type="ECO:0000259" key="3">
    <source>
        <dbReference type="Pfam" id="PF07765"/>
    </source>
</evidence>
<dbReference type="PANTHER" id="PTHR32258:SF22">
    <property type="entry name" value="PROTEIN NETWORKED 3A-LIKE"/>
    <property type="match status" value="1"/>
</dbReference>
<dbReference type="Pfam" id="PF07765">
    <property type="entry name" value="KIP1"/>
    <property type="match status" value="1"/>
</dbReference>
<comment type="similarity">
    <text evidence="2">Belongs to the NET family.</text>
</comment>
<gene>
    <name evidence="4" type="ORF">ACJRO7_028025</name>
</gene>
<dbReference type="AlphaFoldDB" id="A0ABD3JVN0"/>
<dbReference type="InterPro" id="IPR051861">
    <property type="entry name" value="NET_actin-binding_domain"/>
</dbReference>
<name>A0ABD3JVN0_EUCGL</name>
<dbReference type="EMBL" id="JBJKBG010000007">
    <property type="protein sequence ID" value="KAL3731088.1"/>
    <property type="molecule type" value="Genomic_DNA"/>
</dbReference>
<keyword evidence="1" id="KW-0175">Coiled coil</keyword>
<evidence type="ECO:0000313" key="5">
    <source>
        <dbReference type="Proteomes" id="UP001634007"/>
    </source>
</evidence>
<reference evidence="4 5" key="1">
    <citation type="submission" date="2024-11" db="EMBL/GenBank/DDBJ databases">
        <title>Chromosome-level genome assembly of Eucalyptus globulus Labill. provides insights into its genome evolution.</title>
        <authorList>
            <person name="Li X."/>
        </authorList>
    </citation>
    <scope>NUCLEOTIDE SEQUENCE [LARGE SCALE GENOMIC DNA]</scope>
    <source>
        <strain evidence="4">CL2024</strain>
        <tissue evidence="4">Fresh tender leaves</tissue>
    </source>
</reference>